<dbReference type="Gene3D" id="3.30.70.1430">
    <property type="entry name" value="Multidrug efflux transporter AcrB pore domain"/>
    <property type="match status" value="2"/>
</dbReference>
<evidence type="ECO:0000313" key="8">
    <source>
        <dbReference type="EMBL" id="AUN98421.1"/>
    </source>
</evidence>
<accession>A0A2K9NSC7</accession>
<dbReference type="GO" id="GO:0008324">
    <property type="term" value="F:monoatomic cation transmembrane transporter activity"/>
    <property type="evidence" value="ECO:0007669"/>
    <property type="project" value="InterPro"/>
</dbReference>
<dbReference type="Pfam" id="PF00873">
    <property type="entry name" value="ACR_tran"/>
    <property type="match status" value="1"/>
</dbReference>
<dbReference type="SUPFAM" id="SSF82866">
    <property type="entry name" value="Multidrug efflux transporter AcrB transmembrane domain"/>
    <property type="match status" value="2"/>
</dbReference>
<dbReference type="RefSeq" id="WP_102243712.1">
    <property type="nucleotide sequence ID" value="NZ_CP025704.1"/>
</dbReference>
<keyword evidence="4" id="KW-1003">Cell membrane</keyword>
<evidence type="ECO:0000256" key="7">
    <source>
        <dbReference type="ARBA" id="ARBA00023136"/>
    </source>
</evidence>
<keyword evidence="6" id="KW-1133">Transmembrane helix</keyword>
<comment type="similarity">
    <text evidence="2">Belongs to the resistance-nodulation-cell division (RND) (TC 2.A.6) family.</text>
</comment>
<evidence type="ECO:0000256" key="1">
    <source>
        <dbReference type="ARBA" id="ARBA00004651"/>
    </source>
</evidence>
<keyword evidence="3" id="KW-0813">Transport</keyword>
<dbReference type="NCBIfam" id="TIGR00914">
    <property type="entry name" value="2A0601"/>
    <property type="match status" value="1"/>
</dbReference>
<evidence type="ECO:0000256" key="6">
    <source>
        <dbReference type="ARBA" id="ARBA00022989"/>
    </source>
</evidence>
<dbReference type="InterPro" id="IPR004763">
    <property type="entry name" value="CusA-like"/>
</dbReference>
<evidence type="ECO:0000256" key="5">
    <source>
        <dbReference type="ARBA" id="ARBA00022692"/>
    </source>
</evidence>
<evidence type="ECO:0000313" key="9">
    <source>
        <dbReference type="Proteomes" id="UP000235584"/>
    </source>
</evidence>
<dbReference type="Gene3D" id="3.30.70.1440">
    <property type="entry name" value="Multidrug efflux transporter AcrB pore domain"/>
    <property type="match status" value="1"/>
</dbReference>
<dbReference type="Gene3D" id="3.30.2090.10">
    <property type="entry name" value="Multidrug efflux transporter AcrB TolC docking domain, DN and DC subdomains"/>
    <property type="match status" value="2"/>
</dbReference>
<dbReference type="InterPro" id="IPR001036">
    <property type="entry name" value="Acrflvin-R"/>
</dbReference>
<evidence type="ECO:0000256" key="3">
    <source>
        <dbReference type="ARBA" id="ARBA00022448"/>
    </source>
</evidence>
<gene>
    <name evidence="8" type="ORF">C0V70_09950</name>
</gene>
<proteinExistence type="inferred from homology"/>
<organism evidence="8 9">
    <name type="scientific">Bacteriovorax stolpii</name>
    <name type="common">Bdellovibrio stolpii</name>
    <dbReference type="NCBI Taxonomy" id="960"/>
    <lineage>
        <taxon>Bacteria</taxon>
        <taxon>Pseudomonadati</taxon>
        <taxon>Bdellovibrionota</taxon>
        <taxon>Bacteriovoracia</taxon>
        <taxon>Bacteriovoracales</taxon>
        <taxon>Bacteriovoracaceae</taxon>
        <taxon>Bacteriovorax</taxon>
    </lineage>
</organism>
<dbReference type="PANTHER" id="PTHR32063:SF24">
    <property type="entry name" value="CATION EFFLUX SYSTEM (ACRB_ACRD_ACRF FAMILY)"/>
    <property type="match status" value="1"/>
</dbReference>
<dbReference type="OrthoDB" id="9176633at2"/>
<dbReference type="Proteomes" id="UP000235584">
    <property type="component" value="Chromosome"/>
</dbReference>
<protein>
    <submittedName>
        <fullName evidence="8">CusA/CzcA family heavy metal efflux RND transporter</fullName>
    </submittedName>
</protein>
<name>A0A2K9NSC7_BACTC</name>
<dbReference type="PRINTS" id="PR00702">
    <property type="entry name" value="ACRIFLAVINRP"/>
</dbReference>
<dbReference type="PANTHER" id="PTHR32063">
    <property type="match status" value="1"/>
</dbReference>
<comment type="subcellular location">
    <subcellularLocation>
        <location evidence="1">Cell membrane</location>
        <topology evidence="1">Multi-pass membrane protein</topology>
    </subcellularLocation>
</comment>
<dbReference type="AlphaFoldDB" id="A0A2K9NSC7"/>
<dbReference type="Gene3D" id="1.20.1640.10">
    <property type="entry name" value="Multidrug efflux transporter AcrB transmembrane domain"/>
    <property type="match status" value="2"/>
</dbReference>
<reference evidence="8 9" key="1">
    <citation type="submission" date="2018-01" db="EMBL/GenBank/DDBJ databases">
        <title>Complete genome sequence of Bacteriovorax stolpii DSM12778.</title>
        <authorList>
            <person name="Tang B."/>
            <person name="Chang J."/>
        </authorList>
    </citation>
    <scope>NUCLEOTIDE SEQUENCE [LARGE SCALE GENOMIC DNA]</scope>
    <source>
        <strain evidence="8 9">DSM 12778</strain>
    </source>
</reference>
<dbReference type="EMBL" id="CP025704">
    <property type="protein sequence ID" value="AUN98421.1"/>
    <property type="molecule type" value="Genomic_DNA"/>
</dbReference>
<dbReference type="GO" id="GO:0042910">
    <property type="term" value="F:xenobiotic transmembrane transporter activity"/>
    <property type="evidence" value="ECO:0007669"/>
    <property type="project" value="TreeGrafter"/>
</dbReference>
<dbReference type="SUPFAM" id="SSF82693">
    <property type="entry name" value="Multidrug efflux transporter AcrB pore domain, PN1, PN2, PC1 and PC2 subdomains"/>
    <property type="match status" value="3"/>
</dbReference>
<evidence type="ECO:0000256" key="2">
    <source>
        <dbReference type="ARBA" id="ARBA00010942"/>
    </source>
</evidence>
<keyword evidence="9" id="KW-1185">Reference proteome</keyword>
<keyword evidence="5" id="KW-0812">Transmembrane</keyword>
<dbReference type="InterPro" id="IPR027463">
    <property type="entry name" value="AcrB_DN_DC_subdom"/>
</dbReference>
<dbReference type="SUPFAM" id="SSF82714">
    <property type="entry name" value="Multidrug efflux transporter AcrB TolC docking domain, DN and DC subdomains"/>
    <property type="match status" value="2"/>
</dbReference>
<evidence type="ECO:0000256" key="4">
    <source>
        <dbReference type="ARBA" id="ARBA00022475"/>
    </source>
</evidence>
<keyword evidence="7" id="KW-0472">Membrane</keyword>
<dbReference type="GO" id="GO:0005886">
    <property type="term" value="C:plasma membrane"/>
    <property type="evidence" value="ECO:0007669"/>
    <property type="project" value="UniProtKB-SubCell"/>
</dbReference>
<dbReference type="Gene3D" id="3.30.70.1320">
    <property type="entry name" value="Multidrug efflux transporter AcrB pore domain like"/>
    <property type="match status" value="1"/>
</dbReference>
<sequence>MLNKIIHFSVFNRYSVLALTLLVAIAGVFAFQKLPIDAVPDITNNQVQVNTPVEGLAPEEIERTITQPVEAGLRGIADVEQIRSITRFGLSQVTIVFKDKVDIYRARQLVSERLQGISSSLPSGITPEIGPISSGLGEIYQYIIDFEKVDPTKEGRLKQLMELKSIQEWTIKPRLLSVAGVAEINTSGGFEKQFHIIPNMAKMASYNIHFDDITAALEKVNRNVGGGSVEQTAEQFLIQGIGLLKNEEEILNVPVKKLESLKVIRIKDFASVKLGKEIRTGSATHNGKEAVLGTVMMLLGENSRTVSLRVDEKIDEIKKALPKGISLTTVYDRSVLVNATLGTVEHNLMFGAILVIVVLFILLGNVRAAIITAVTIPLTLLATFLIMKPLGLSGNLMSLGALDFGIIVDGTVIVLDNCVRYIHELKKKYGRKLTRAEIMQAVYDATVEIRLAAGFGELVVVAVFIPVFGLTGVEGKMFLPMALTFAIAVFCALIFSFTMAPALASIILSGDAEEKEPKFMELLKKIYRPVLDFSIYNPKKIMAIGALSVALGVGLFMTRGSEFLPQLSEGSFAFHMIRPVNIGLDQSIKFQEKAEEIIKEFPEVDHVFSRIGTSEVATDPMGVNVSDTYIMLNDVKSWPKVDNKKQTHEILVQRIITRLQEELPGQNYLASQPIQMRFNELLEGTRADVAVKIFGPDMKTLMNYAKETKEIIEKVPGAGDVEEDLAGTSPVLRVFPKNDVLASIGASSGDVLDSVEIALGGKEVGVLYEENKKFPIIVRLSENERSDLDVIKKIPVGISESLSVPLNQVAQTEFSETYGSITREDSNRRSAVLVNLRGRDTESFVHEARALVDEKIKLPDGYYFKWGGNFENLQVAKSRLLLLTPLALGLVLMMIYAAFGNVKETFLVFSCVPMALVGGVIGLIANSLPFSISAGVGFIALSGIAVLNGVVLVNFFNQLKREGLIGVEILRTGAMVRLRPVLMTAMVAVFGFLPMMLSTGVGAEVQRPLASVVIGGIISSTLLTLVVVPSLYGAFILKLKPSHREHSSSTVGETAGYEV</sequence>
<dbReference type="KEGG" id="bsto:C0V70_09950"/>